<keyword evidence="4" id="KW-1185">Reference proteome</keyword>
<comment type="similarity">
    <text evidence="1">Belongs to the short-chain dehydrogenases/reductases (SDR) family.</text>
</comment>
<dbReference type="GO" id="GO:0016491">
    <property type="term" value="F:oxidoreductase activity"/>
    <property type="evidence" value="ECO:0007669"/>
    <property type="project" value="UniProtKB-KW"/>
</dbReference>
<dbReference type="Pfam" id="PF00106">
    <property type="entry name" value="adh_short"/>
    <property type="match status" value="1"/>
</dbReference>
<organism evidence="3 4">
    <name type="scientific">Fusarium zealandicum</name>
    <dbReference type="NCBI Taxonomy" id="1053134"/>
    <lineage>
        <taxon>Eukaryota</taxon>
        <taxon>Fungi</taxon>
        <taxon>Dikarya</taxon>
        <taxon>Ascomycota</taxon>
        <taxon>Pezizomycotina</taxon>
        <taxon>Sordariomycetes</taxon>
        <taxon>Hypocreomycetidae</taxon>
        <taxon>Hypocreales</taxon>
        <taxon>Nectriaceae</taxon>
        <taxon>Fusarium</taxon>
        <taxon>Fusarium staphyleae species complex</taxon>
    </lineage>
</organism>
<dbReference type="InterPro" id="IPR002347">
    <property type="entry name" value="SDR_fam"/>
</dbReference>
<dbReference type="SUPFAM" id="SSF51735">
    <property type="entry name" value="NAD(P)-binding Rossmann-fold domains"/>
    <property type="match status" value="1"/>
</dbReference>
<dbReference type="PANTHER" id="PTHR43899:SF13">
    <property type="entry name" value="RH59310P"/>
    <property type="match status" value="1"/>
</dbReference>
<reference evidence="3" key="2">
    <citation type="submission" date="2020-05" db="EMBL/GenBank/DDBJ databases">
        <authorList>
            <person name="Kim H.-S."/>
            <person name="Proctor R.H."/>
            <person name="Brown D.W."/>
        </authorList>
    </citation>
    <scope>NUCLEOTIDE SEQUENCE</scope>
    <source>
        <strain evidence="3">NRRL 22465</strain>
    </source>
</reference>
<keyword evidence="2" id="KW-0560">Oxidoreductase</keyword>
<accession>A0A8H4USN9</accession>
<evidence type="ECO:0008006" key="5">
    <source>
        <dbReference type="Google" id="ProtNLM"/>
    </source>
</evidence>
<comment type="caution">
    <text evidence="3">The sequence shown here is derived from an EMBL/GenBank/DDBJ whole genome shotgun (WGS) entry which is preliminary data.</text>
</comment>
<evidence type="ECO:0000256" key="1">
    <source>
        <dbReference type="ARBA" id="ARBA00006484"/>
    </source>
</evidence>
<protein>
    <recommendedName>
        <fullName evidence="5">NAD(P)-binding protein</fullName>
    </recommendedName>
</protein>
<dbReference type="InterPro" id="IPR051019">
    <property type="entry name" value="VLCFA-Steroid_DH"/>
</dbReference>
<reference evidence="3" key="1">
    <citation type="journal article" date="2020" name="BMC Genomics">
        <title>Correction to: Identification and distribution of gene clusters required for synthesis of sphingolipid metabolism inhibitors in diverse species of the filamentous fungus Fusarium.</title>
        <authorList>
            <person name="Kim H.S."/>
            <person name="Lohmar J.M."/>
            <person name="Busman M."/>
            <person name="Brown D.W."/>
            <person name="Naumann T.A."/>
            <person name="Divon H.H."/>
            <person name="Lysoe E."/>
            <person name="Uhlig S."/>
            <person name="Proctor R.H."/>
        </authorList>
    </citation>
    <scope>NUCLEOTIDE SEQUENCE</scope>
    <source>
        <strain evidence="3">NRRL 22465</strain>
    </source>
</reference>
<dbReference type="Proteomes" id="UP000635477">
    <property type="component" value="Unassembled WGS sequence"/>
</dbReference>
<dbReference type="GO" id="GO:0005783">
    <property type="term" value="C:endoplasmic reticulum"/>
    <property type="evidence" value="ECO:0007669"/>
    <property type="project" value="TreeGrafter"/>
</dbReference>
<gene>
    <name evidence="3" type="ORF">FZEAL_1441</name>
</gene>
<dbReference type="AlphaFoldDB" id="A0A8H4USN9"/>
<proteinExistence type="inferred from homology"/>
<sequence>MGLTLSSPRNVLSPGSPSPQNAYALITGATSGIGRDLADDLCQRGLNVIIHGRDDAKVERVVQQLRDQHPSCEVKGLVLDAATAFSASGEPKEATWNALAWVKDVNLKVLVNNVGVGHDPTKDFVVFTDQTPASANSSDPSFIINSGSLAEQGLPWISVYSGTKAYIMGFSKGLDTELKGEGQHVEVISALIGDTDSDGHKVGTSLFTPSSKAMAGMILDSAAGAGSVPYRLLQKGMIYNVAGLREKNGPVRKKQA</sequence>
<dbReference type="InterPro" id="IPR036291">
    <property type="entry name" value="NAD(P)-bd_dom_sf"/>
</dbReference>
<dbReference type="Gene3D" id="3.40.50.720">
    <property type="entry name" value="NAD(P)-binding Rossmann-like Domain"/>
    <property type="match status" value="2"/>
</dbReference>
<evidence type="ECO:0000313" key="3">
    <source>
        <dbReference type="EMBL" id="KAF4983041.1"/>
    </source>
</evidence>
<dbReference type="EMBL" id="JABEYC010000085">
    <property type="protein sequence ID" value="KAF4983041.1"/>
    <property type="molecule type" value="Genomic_DNA"/>
</dbReference>
<name>A0A8H4USN9_9HYPO</name>
<evidence type="ECO:0000256" key="2">
    <source>
        <dbReference type="ARBA" id="ARBA00023002"/>
    </source>
</evidence>
<dbReference type="PRINTS" id="PR00081">
    <property type="entry name" value="GDHRDH"/>
</dbReference>
<dbReference type="OrthoDB" id="47007at2759"/>
<evidence type="ECO:0000313" key="4">
    <source>
        <dbReference type="Proteomes" id="UP000635477"/>
    </source>
</evidence>
<dbReference type="PANTHER" id="PTHR43899">
    <property type="entry name" value="RH59310P"/>
    <property type="match status" value="1"/>
</dbReference>